<protein>
    <submittedName>
        <fullName evidence="1">Uncharacterized protein</fullName>
    </submittedName>
</protein>
<sequence length="126" mass="14178">MDSMKIVQTLSNQTPEELAKRILITSAVEGRISAMKQSIEDYRLHIEKGISLALDQMDFFIPGRKIIALADFANNWRKGEIVEITEVSESSATLDGVASIDKMEILKHSDRYKGDSNEEMECSLLE</sequence>
<dbReference type="GeneID" id="29125467"/>
<dbReference type="RefSeq" id="YP_009302688.1">
    <property type="nucleotide sequence ID" value="NC_031245.1"/>
</dbReference>
<reference evidence="1 2" key="1">
    <citation type="submission" date="2015-08" db="EMBL/GenBank/DDBJ databases">
        <authorList>
            <person name="Babu N.S."/>
            <person name="Beckwith C.J."/>
            <person name="Beseler K.G."/>
            <person name="Brison A."/>
            <person name="Carone J.V."/>
            <person name="Caskin T.P."/>
            <person name="Diamond M."/>
            <person name="Durham M.E."/>
            <person name="Foxe J.M."/>
            <person name="Go M."/>
            <person name="Henderson B.A."/>
            <person name="Jones I.B."/>
            <person name="McGettigan J.A."/>
            <person name="Micheletti S.J."/>
            <person name="Nasrallah M.E."/>
            <person name="Ortiz D."/>
            <person name="Piller C.R."/>
            <person name="Privatt S.R."/>
            <person name="Schneider S.L."/>
            <person name="Sharp S."/>
            <person name="Smith T.C."/>
            <person name="Stanton J.D."/>
            <person name="Ullery H.E."/>
            <person name="Wilson R.J."/>
            <person name="Serrano M.G."/>
            <person name="Buck G."/>
            <person name="Lee V."/>
            <person name="Wang Y."/>
            <person name="Carvalho R."/>
            <person name="Voegtly L."/>
            <person name="Shi R."/>
            <person name="Duckworth R."/>
            <person name="Johnson A."/>
            <person name="Loviza R."/>
            <person name="Walstead R."/>
            <person name="Shah Z."/>
            <person name="Kiflezghi M."/>
            <person name="Wade K."/>
            <person name="Ball S.L."/>
            <person name="Bradley K.W."/>
            <person name="Asai D.J."/>
            <person name="Bowman C.A."/>
            <person name="Russell D.A."/>
            <person name="Pope W.H."/>
            <person name="Jacobs-Sera D."/>
            <person name="Hendrix R.W."/>
            <person name="Hatfull G.F."/>
        </authorList>
    </citation>
    <scope>NUCLEOTIDE SEQUENCE [LARGE SCALE GENOMIC DNA]</scope>
</reference>
<gene>
    <name evidence="1" type="ORF">SP15_291</name>
</gene>
<organism evidence="1 2">
    <name type="scientific">Bacillus phage SP-15</name>
    <dbReference type="NCBI Taxonomy" id="1792032"/>
    <lineage>
        <taxon>Viruses</taxon>
        <taxon>Duplodnaviria</taxon>
        <taxon>Heunggongvirae</taxon>
        <taxon>Uroviricota</taxon>
        <taxon>Caudoviricetes</taxon>
        <taxon>Thornevirus</taxon>
        <taxon>Thornevirus SP15</taxon>
    </lineage>
</organism>
<dbReference type="Proteomes" id="UP000203261">
    <property type="component" value="Segment"/>
</dbReference>
<dbReference type="KEGG" id="vg:29125467"/>
<keyword evidence="2" id="KW-1185">Reference proteome</keyword>
<evidence type="ECO:0000313" key="2">
    <source>
        <dbReference type="Proteomes" id="UP000203261"/>
    </source>
</evidence>
<evidence type="ECO:0000313" key="1">
    <source>
        <dbReference type="EMBL" id="AMM45099.1"/>
    </source>
</evidence>
<proteinExistence type="predicted"/>
<name>A0A127AWM1_9CAUD</name>
<accession>A0A127AWM1</accession>
<dbReference type="EMBL" id="KT624200">
    <property type="protein sequence ID" value="AMM45099.1"/>
    <property type="molecule type" value="Genomic_DNA"/>
</dbReference>